<sequence length="722" mass="84355">MDDDLIDLNIDLNRAIEEKLYNYDENLENHREVYDVEDEDEGTSQQVMVANQCIEEGSIIHSIDTNHSIFENPNNEQEENIDKELDGSLIGEARKTTDEIYDLYCKHAAIIGFSVRKGKNRYKEGTTIVNGKYFYCSAAGIRDPPKNKELKNEDDQSDAKKKERRKRVMITRTKCEAQIFAKKNENGDFEIEKHVVVHNHPLTREISNYLHRSERQMTEPKKEAIEAMSECGLRPMESYRYMSTETGGDDCVGHTMIDHLNYCYKLKMKQIDGKDSQTLVNKLYDIQSIDPEFFFRVRLNAEGKVECLFWRDSMMREDYKIYGDVLVFDTTFRTNKYNLICAPFVGINNHWKNTMFACAFIGDEITESFVWVFETFLKAMGGKHPISIFTDQDAAIAAGIEQVFPSSRHRLCLWHLSKNANSRFDLLKSDKNFKNAFYKCFSGCITPNDFEETWKSMINTFKLEKDDWFNRLYGLKEKWCTTLSKDFFSAGIYFLHKGVKAANVYTITLFRDFEEDFKLSVASSTMFKGSVGRTVFEVWIEGITGSRQEVQYKMEDSTVTCTCKNFEESGWLCFHCLRILHLHSINTIPDRYITTRWTRYAKKQIWERVDTIKREKGEINNFTGWRLHMIRRYYNLILKGHKIAKARKFIEEKFKTDNKAVDEIIKKEEERKAKEEAAKIAEQEKAKAEAQRQTQDEESTNSEITIVLDPDRANTKGKILTI</sequence>
<dbReference type="Pfam" id="PF04434">
    <property type="entry name" value="SWIM"/>
    <property type="match status" value="1"/>
</dbReference>
<reference evidence="4" key="1">
    <citation type="journal article" date="2021" name="Nat. Commun.">
        <title>Genomic analyses provide insights into spinach domestication and the genetic basis of agronomic traits.</title>
        <authorList>
            <person name="Cai X."/>
            <person name="Sun X."/>
            <person name="Xu C."/>
            <person name="Sun H."/>
            <person name="Wang X."/>
            <person name="Ge C."/>
            <person name="Zhang Z."/>
            <person name="Wang Q."/>
            <person name="Fei Z."/>
            <person name="Jiao C."/>
            <person name="Wang Q."/>
        </authorList>
    </citation>
    <scope>NUCLEOTIDE SEQUENCE [LARGE SCALE GENOMIC DNA]</scope>
    <source>
        <strain evidence="4">cv. Varoflay</strain>
    </source>
</reference>
<dbReference type="Pfam" id="PF10551">
    <property type="entry name" value="MULE"/>
    <property type="match status" value="1"/>
</dbReference>
<reference evidence="5" key="2">
    <citation type="submission" date="2025-08" db="UniProtKB">
        <authorList>
            <consortium name="RefSeq"/>
        </authorList>
    </citation>
    <scope>IDENTIFICATION</scope>
    <source>
        <tissue evidence="5">Leaf</tissue>
    </source>
</reference>
<keyword evidence="1" id="KW-0863">Zinc-finger</keyword>
<evidence type="ECO:0000256" key="1">
    <source>
        <dbReference type="PROSITE-ProRule" id="PRU00325"/>
    </source>
</evidence>
<dbReference type="InterPro" id="IPR018289">
    <property type="entry name" value="MULE_transposase_dom"/>
</dbReference>
<protein>
    <submittedName>
        <fullName evidence="5">Protein FAR1-RELATED SEQUENCE 5-like</fullName>
    </submittedName>
</protein>
<dbReference type="InterPro" id="IPR007527">
    <property type="entry name" value="Znf_SWIM"/>
</dbReference>
<evidence type="ECO:0000313" key="5">
    <source>
        <dbReference type="RefSeq" id="XP_056688700.1"/>
    </source>
</evidence>
<feature type="compositionally biased region" description="Basic and acidic residues" evidence="2">
    <location>
        <begin position="670"/>
        <end position="690"/>
    </location>
</feature>
<feature type="region of interest" description="Disordered" evidence="2">
    <location>
        <begin position="145"/>
        <end position="166"/>
    </location>
</feature>
<evidence type="ECO:0000259" key="3">
    <source>
        <dbReference type="PROSITE" id="PS50966"/>
    </source>
</evidence>
<keyword evidence="4" id="KW-1185">Reference proteome</keyword>
<feature type="region of interest" description="Disordered" evidence="2">
    <location>
        <begin position="670"/>
        <end position="722"/>
    </location>
</feature>
<dbReference type="RefSeq" id="XP_056688700.1">
    <property type="nucleotide sequence ID" value="XM_056832722.1"/>
</dbReference>
<keyword evidence="1" id="KW-0479">Metal-binding</keyword>
<accession>A0ABM3QZB7</accession>
<keyword evidence="1" id="KW-0862">Zinc</keyword>
<dbReference type="GeneID" id="110788861"/>
<organism evidence="4 5">
    <name type="scientific">Spinacia oleracea</name>
    <name type="common">Spinach</name>
    <dbReference type="NCBI Taxonomy" id="3562"/>
    <lineage>
        <taxon>Eukaryota</taxon>
        <taxon>Viridiplantae</taxon>
        <taxon>Streptophyta</taxon>
        <taxon>Embryophyta</taxon>
        <taxon>Tracheophyta</taxon>
        <taxon>Spermatophyta</taxon>
        <taxon>Magnoliopsida</taxon>
        <taxon>eudicotyledons</taxon>
        <taxon>Gunneridae</taxon>
        <taxon>Pentapetalae</taxon>
        <taxon>Caryophyllales</taxon>
        <taxon>Chenopodiaceae</taxon>
        <taxon>Chenopodioideae</taxon>
        <taxon>Anserineae</taxon>
        <taxon>Spinacia</taxon>
    </lineage>
</organism>
<dbReference type="PROSITE" id="PS50966">
    <property type="entry name" value="ZF_SWIM"/>
    <property type="match status" value="1"/>
</dbReference>
<feature type="domain" description="SWIM-type" evidence="3">
    <location>
        <begin position="548"/>
        <end position="584"/>
    </location>
</feature>
<gene>
    <name evidence="5" type="primary">LOC110788861</name>
</gene>
<dbReference type="Proteomes" id="UP000813463">
    <property type="component" value="Chromosome 6"/>
</dbReference>
<dbReference type="Pfam" id="PF03101">
    <property type="entry name" value="FAR1"/>
    <property type="match status" value="1"/>
</dbReference>
<feature type="compositionally biased region" description="Basic and acidic residues" evidence="2">
    <location>
        <begin position="145"/>
        <end position="161"/>
    </location>
</feature>
<evidence type="ECO:0000313" key="4">
    <source>
        <dbReference type="Proteomes" id="UP000813463"/>
    </source>
</evidence>
<dbReference type="InterPro" id="IPR004330">
    <property type="entry name" value="FAR1_DNA_bnd_dom"/>
</dbReference>
<evidence type="ECO:0000256" key="2">
    <source>
        <dbReference type="SAM" id="MobiDB-lite"/>
    </source>
</evidence>
<dbReference type="PANTHER" id="PTHR47718">
    <property type="entry name" value="OS01G0519700 PROTEIN"/>
    <property type="match status" value="1"/>
</dbReference>
<dbReference type="PANTHER" id="PTHR47718:SF17">
    <property type="entry name" value="PROTEIN FAR1-RELATED SEQUENCE 5-LIKE"/>
    <property type="match status" value="1"/>
</dbReference>
<proteinExistence type="predicted"/>
<name>A0ABM3QZB7_SPIOL</name>